<comment type="similarity">
    <text evidence="1">Belongs to the bacterial ribosomal protein bL28 family.</text>
</comment>
<dbReference type="NCBIfam" id="TIGR00009">
    <property type="entry name" value="L28"/>
    <property type="match status" value="1"/>
</dbReference>
<dbReference type="EMBL" id="JALJOV010001634">
    <property type="protein sequence ID" value="KAK9845171.1"/>
    <property type="molecule type" value="Genomic_DNA"/>
</dbReference>
<keyword evidence="2" id="KW-0689">Ribosomal protein</keyword>
<accession>A0AAW1SI24</accession>
<dbReference type="GO" id="GO:0005840">
    <property type="term" value="C:ribosome"/>
    <property type="evidence" value="ECO:0007669"/>
    <property type="project" value="UniProtKB-KW"/>
</dbReference>
<organism evidence="5 6">
    <name type="scientific">Apatococcus fuscideae</name>
    <dbReference type="NCBI Taxonomy" id="2026836"/>
    <lineage>
        <taxon>Eukaryota</taxon>
        <taxon>Viridiplantae</taxon>
        <taxon>Chlorophyta</taxon>
        <taxon>core chlorophytes</taxon>
        <taxon>Trebouxiophyceae</taxon>
        <taxon>Chlorellales</taxon>
        <taxon>Chlorellaceae</taxon>
        <taxon>Apatococcus</taxon>
    </lineage>
</organism>
<dbReference type="PANTHER" id="PTHR13528">
    <property type="entry name" value="39S RIBOSOMAL PROTEIN L28, MITOCHONDRIAL"/>
    <property type="match status" value="1"/>
</dbReference>
<dbReference type="GO" id="GO:1990904">
    <property type="term" value="C:ribonucleoprotein complex"/>
    <property type="evidence" value="ECO:0007669"/>
    <property type="project" value="UniProtKB-KW"/>
</dbReference>
<dbReference type="HAMAP" id="MF_00373">
    <property type="entry name" value="Ribosomal_bL28"/>
    <property type="match status" value="1"/>
</dbReference>
<dbReference type="InterPro" id="IPR001383">
    <property type="entry name" value="Ribosomal_bL28_bact-type"/>
</dbReference>
<dbReference type="PANTHER" id="PTHR13528:SF2">
    <property type="entry name" value="LARGE RIBOSOMAL SUBUNIT PROTEIN BL28M"/>
    <property type="match status" value="1"/>
</dbReference>
<dbReference type="GO" id="GO:0003735">
    <property type="term" value="F:structural constituent of ribosome"/>
    <property type="evidence" value="ECO:0007669"/>
    <property type="project" value="InterPro"/>
</dbReference>
<dbReference type="GO" id="GO:0006412">
    <property type="term" value="P:translation"/>
    <property type="evidence" value="ECO:0007669"/>
    <property type="project" value="InterPro"/>
</dbReference>
<name>A0AAW1SI24_9CHLO</name>
<keyword evidence="6" id="KW-1185">Reference proteome</keyword>
<evidence type="ECO:0000256" key="2">
    <source>
        <dbReference type="ARBA" id="ARBA00022980"/>
    </source>
</evidence>
<dbReference type="AlphaFoldDB" id="A0AAW1SI24"/>
<evidence type="ECO:0000256" key="3">
    <source>
        <dbReference type="ARBA" id="ARBA00023274"/>
    </source>
</evidence>
<dbReference type="InterPro" id="IPR037147">
    <property type="entry name" value="Ribosomal_bL28_sf"/>
</dbReference>
<protein>
    <recommendedName>
        <fullName evidence="4">Large ribosomal subunit protein bL28c</fullName>
    </recommendedName>
</protein>
<dbReference type="Pfam" id="PF00830">
    <property type="entry name" value="Ribosomal_L28"/>
    <property type="match status" value="1"/>
</dbReference>
<reference evidence="5 6" key="1">
    <citation type="journal article" date="2024" name="Nat. Commun.">
        <title>Phylogenomics reveals the evolutionary origins of lichenization in chlorophyte algae.</title>
        <authorList>
            <person name="Puginier C."/>
            <person name="Libourel C."/>
            <person name="Otte J."/>
            <person name="Skaloud P."/>
            <person name="Haon M."/>
            <person name="Grisel S."/>
            <person name="Petersen M."/>
            <person name="Berrin J.G."/>
            <person name="Delaux P.M."/>
            <person name="Dal Grande F."/>
            <person name="Keller J."/>
        </authorList>
    </citation>
    <scope>NUCLEOTIDE SEQUENCE [LARGE SCALE GENOMIC DNA]</scope>
    <source>
        <strain evidence="5 6">SAG 2523</strain>
    </source>
</reference>
<evidence type="ECO:0000313" key="6">
    <source>
        <dbReference type="Proteomes" id="UP001485043"/>
    </source>
</evidence>
<dbReference type="Proteomes" id="UP001485043">
    <property type="component" value="Unassembled WGS sequence"/>
</dbReference>
<gene>
    <name evidence="5" type="ORF">WJX84_001449</name>
</gene>
<comment type="caution">
    <text evidence="5">The sequence shown here is derived from an EMBL/GenBank/DDBJ whole genome shotgun (WGS) entry which is preliminary data.</text>
</comment>
<keyword evidence="3" id="KW-0687">Ribonucleoprotein</keyword>
<dbReference type="InterPro" id="IPR026569">
    <property type="entry name" value="Ribosomal_bL28"/>
</dbReference>
<evidence type="ECO:0000313" key="5">
    <source>
        <dbReference type="EMBL" id="KAK9845171.1"/>
    </source>
</evidence>
<sequence>MSGSAGRIALSVARHGVCSRQKVYTGRPSAPLLVQASKICDLTGKKANNGYNVTFSHKRNHKKQYANLQTRMLYWAEGQRWVHMKVCTKAIRTVELKGLQAVAKDNGVDLTKFPYNDMRPQRREWLAAREEVNPPMNKNWMGNSRRMKNPEKLAASKKQQWSRAISQAGWCCLGGSAT</sequence>
<dbReference type="Gene3D" id="2.30.170.40">
    <property type="entry name" value="Ribosomal protein L28/L24"/>
    <property type="match status" value="1"/>
</dbReference>
<evidence type="ECO:0000256" key="1">
    <source>
        <dbReference type="ARBA" id="ARBA00008760"/>
    </source>
</evidence>
<proteinExistence type="inferred from homology"/>
<dbReference type="SUPFAM" id="SSF143800">
    <property type="entry name" value="L28p-like"/>
    <property type="match status" value="1"/>
</dbReference>
<dbReference type="InterPro" id="IPR034704">
    <property type="entry name" value="Ribosomal_bL28/bL31-like_sf"/>
</dbReference>
<evidence type="ECO:0000256" key="4">
    <source>
        <dbReference type="ARBA" id="ARBA00035265"/>
    </source>
</evidence>